<sequence>MMSELREIPCHIDGMDEIVGGFKSPSIILIAGTAGVGKTTMALQMLSNAAKAGEKTLYIPITTENSDRLKMYLSTFEFLDESVEVHEINRPIAEKDPLSTLIEMDNTISSTKPDRLVIDPITPIGFGFVEQERRRFFYTLDSMVRESNSLVFLTGELMKDEIHSYVVSHLADGIIYLSRTNQGMQTSNQMEILKMTGVKPSYSNECMTQKFNYLVSTRGFSAYPNLKYEEQAPEDKKVETGIDEVDKMLNGGVPAGSSILVGGEPGTGKTIMGWQFIQQGLENGENCAIITFYESVDQIIKATGDLGWDLQPYIDEGKLSIITYDTENVCYAEYSNRISNIVEEKKPARLLIDGLVNVEITIIDPVKRRGFLHSLVGYLKSHDVTTLFTTELFGGPEKIRSKESSFIMDNVILLKQTDTEKEIKRQFQIIKSRGTASEPLIKEYGIKEGGIVII</sequence>
<reference evidence="8 9" key="1">
    <citation type="submission" date="2016-10" db="EMBL/GenBank/DDBJ databases">
        <authorList>
            <person name="de Groot N.N."/>
        </authorList>
    </citation>
    <scope>NUCLEOTIDE SEQUENCE [LARGE SCALE GENOMIC DNA]</scope>
    <source>
        <strain evidence="8 9">Z-7982</strain>
    </source>
</reference>
<dbReference type="EC" id="2.7.11.1" evidence="1"/>
<evidence type="ECO:0000256" key="3">
    <source>
        <dbReference type="ARBA" id="ARBA00022679"/>
    </source>
</evidence>
<name>A0A1H2VML3_9EURY</name>
<dbReference type="GeneID" id="30583037"/>
<evidence type="ECO:0000256" key="6">
    <source>
        <dbReference type="ARBA" id="ARBA00022801"/>
    </source>
</evidence>
<keyword evidence="6" id="KW-0378">Hydrolase</keyword>
<dbReference type="Pfam" id="PF06745">
    <property type="entry name" value="ATPase"/>
    <property type="match status" value="2"/>
</dbReference>
<dbReference type="InterPro" id="IPR051347">
    <property type="entry name" value="Circadian_clock_KaiC-rel"/>
</dbReference>
<dbReference type="InterPro" id="IPR030665">
    <property type="entry name" value="KaiC"/>
</dbReference>
<dbReference type="InterPro" id="IPR010624">
    <property type="entry name" value="KaiC_dom"/>
</dbReference>
<dbReference type="PROSITE" id="PS51146">
    <property type="entry name" value="KAIC"/>
    <property type="match status" value="1"/>
</dbReference>
<dbReference type="AlphaFoldDB" id="A0A1H2VML3"/>
<gene>
    <name evidence="8" type="ORF">SAMN04515625_1433</name>
</gene>
<proteinExistence type="predicted"/>
<dbReference type="GO" id="GO:0016787">
    <property type="term" value="F:hydrolase activity"/>
    <property type="evidence" value="ECO:0007669"/>
    <property type="project" value="UniProtKB-KW"/>
</dbReference>
<dbReference type="Proteomes" id="UP000198669">
    <property type="component" value="Unassembled WGS sequence"/>
</dbReference>
<dbReference type="GO" id="GO:0004674">
    <property type="term" value="F:protein serine/threonine kinase activity"/>
    <property type="evidence" value="ECO:0007669"/>
    <property type="project" value="UniProtKB-EC"/>
</dbReference>
<dbReference type="InterPro" id="IPR027417">
    <property type="entry name" value="P-loop_NTPase"/>
</dbReference>
<evidence type="ECO:0000256" key="4">
    <source>
        <dbReference type="ARBA" id="ARBA00022737"/>
    </source>
</evidence>
<evidence type="ECO:0000256" key="5">
    <source>
        <dbReference type="ARBA" id="ARBA00022777"/>
    </source>
</evidence>
<dbReference type="GO" id="GO:0005524">
    <property type="term" value="F:ATP binding"/>
    <property type="evidence" value="ECO:0007669"/>
    <property type="project" value="InterPro"/>
</dbReference>
<evidence type="ECO:0000259" key="7">
    <source>
        <dbReference type="PROSITE" id="PS51146"/>
    </source>
</evidence>
<dbReference type="PIRSF" id="PIRSF039117">
    <property type="entry name" value="KaiC"/>
    <property type="match status" value="1"/>
</dbReference>
<dbReference type="SUPFAM" id="SSF52540">
    <property type="entry name" value="P-loop containing nucleoside triphosphate hydrolases"/>
    <property type="match status" value="2"/>
</dbReference>
<keyword evidence="5" id="KW-0418">Kinase</keyword>
<dbReference type="PANTHER" id="PTHR42926">
    <property type="match status" value="1"/>
</dbReference>
<keyword evidence="3" id="KW-0808">Transferase</keyword>
<accession>A0A1H2VML3</accession>
<keyword evidence="4" id="KW-0677">Repeat</keyword>
<evidence type="ECO:0000313" key="8">
    <source>
        <dbReference type="EMBL" id="SDW69528.1"/>
    </source>
</evidence>
<keyword evidence="2" id="KW-0597">Phosphoprotein</keyword>
<dbReference type="RefSeq" id="WP_240632172.1">
    <property type="nucleotide sequence ID" value="NZ_CP017921.1"/>
</dbReference>
<protein>
    <recommendedName>
        <fullName evidence="1">non-specific serine/threonine protein kinase</fullName>
        <ecNumber evidence="1">2.7.11.1</ecNumber>
    </recommendedName>
</protein>
<evidence type="ECO:0000313" key="9">
    <source>
        <dbReference type="Proteomes" id="UP000198669"/>
    </source>
</evidence>
<feature type="domain" description="KaiC" evidence="7">
    <location>
        <begin position="236"/>
        <end position="454"/>
    </location>
</feature>
<dbReference type="PANTHER" id="PTHR42926:SF1">
    <property type="entry name" value="CIRCADIAN CLOCK OSCILLATOR PROTEIN KAIC 1"/>
    <property type="match status" value="1"/>
</dbReference>
<dbReference type="EMBL" id="FNMU01000004">
    <property type="protein sequence ID" value="SDW69528.1"/>
    <property type="molecule type" value="Genomic_DNA"/>
</dbReference>
<organism evidence="8 9">
    <name type="scientific">Methanohalophilus halophilus</name>
    <dbReference type="NCBI Taxonomy" id="2177"/>
    <lineage>
        <taxon>Archaea</taxon>
        <taxon>Methanobacteriati</taxon>
        <taxon>Methanobacteriota</taxon>
        <taxon>Stenosarchaea group</taxon>
        <taxon>Methanomicrobia</taxon>
        <taxon>Methanosarcinales</taxon>
        <taxon>Methanosarcinaceae</taxon>
        <taxon>Methanohalophilus</taxon>
    </lineage>
</organism>
<evidence type="ECO:0000256" key="1">
    <source>
        <dbReference type="ARBA" id="ARBA00012513"/>
    </source>
</evidence>
<dbReference type="Gene3D" id="3.40.50.300">
    <property type="entry name" value="P-loop containing nucleotide triphosphate hydrolases"/>
    <property type="match status" value="2"/>
</dbReference>
<dbReference type="InterPro" id="IPR014774">
    <property type="entry name" value="KaiC-like_dom"/>
</dbReference>
<evidence type="ECO:0000256" key="2">
    <source>
        <dbReference type="ARBA" id="ARBA00022553"/>
    </source>
</evidence>